<reference evidence="2 3" key="1">
    <citation type="journal article" date="2017" name="Gigascience">
        <title>Genome sequence of the small brown planthopper, Laodelphax striatellus.</title>
        <authorList>
            <person name="Zhu J."/>
            <person name="Jiang F."/>
            <person name="Wang X."/>
            <person name="Yang P."/>
            <person name="Bao Y."/>
            <person name="Zhao W."/>
            <person name="Wang W."/>
            <person name="Lu H."/>
            <person name="Wang Q."/>
            <person name="Cui N."/>
            <person name="Li J."/>
            <person name="Chen X."/>
            <person name="Luo L."/>
            <person name="Yu J."/>
            <person name="Kang L."/>
            <person name="Cui F."/>
        </authorList>
    </citation>
    <scope>NUCLEOTIDE SEQUENCE [LARGE SCALE GENOMIC DNA]</scope>
    <source>
        <strain evidence="2">Lst14</strain>
    </source>
</reference>
<comment type="caution">
    <text evidence="2">The sequence shown here is derived from an EMBL/GenBank/DDBJ whole genome shotgun (WGS) entry which is preliminary data.</text>
</comment>
<dbReference type="InParanoid" id="A0A482XL06"/>
<protein>
    <submittedName>
        <fullName evidence="2">Uncharacterized protein</fullName>
    </submittedName>
</protein>
<evidence type="ECO:0000313" key="3">
    <source>
        <dbReference type="Proteomes" id="UP000291343"/>
    </source>
</evidence>
<keyword evidence="3" id="KW-1185">Reference proteome</keyword>
<dbReference type="InterPro" id="IPR050726">
    <property type="entry name" value="mGluR"/>
</dbReference>
<dbReference type="STRING" id="195883.A0A482XL06"/>
<dbReference type="AlphaFoldDB" id="A0A482XL06"/>
<accession>A0A482XL06</accession>
<evidence type="ECO:0000256" key="1">
    <source>
        <dbReference type="ARBA" id="ARBA00023180"/>
    </source>
</evidence>
<dbReference type="Proteomes" id="UP000291343">
    <property type="component" value="Unassembled WGS sequence"/>
</dbReference>
<organism evidence="2 3">
    <name type="scientific">Laodelphax striatellus</name>
    <name type="common">Small brown planthopper</name>
    <name type="synonym">Delphax striatella</name>
    <dbReference type="NCBI Taxonomy" id="195883"/>
    <lineage>
        <taxon>Eukaryota</taxon>
        <taxon>Metazoa</taxon>
        <taxon>Ecdysozoa</taxon>
        <taxon>Arthropoda</taxon>
        <taxon>Hexapoda</taxon>
        <taxon>Insecta</taxon>
        <taxon>Pterygota</taxon>
        <taxon>Neoptera</taxon>
        <taxon>Paraneoptera</taxon>
        <taxon>Hemiptera</taxon>
        <taxon>Auchenorrhyncha</taxon>
        <taxon>Fulgoroidea</taxon>
        <taxon>Delphacidae</taxon>
        <taxon>Criomorphinae</taxon>
        <taxon>Laodelphax</taxon>
    </lineage>
</organism>
<evidence type="ECO:0000313" key="2">
    <source>
        <dbReference type="EMBL" id="RZF46344.1"/>
    </source>
</evidence>
<name>A0A482XL06_LAOST</name>
<proteinExistence type="predicted"/>
<dbReference type="PANTHER" id="PTHR24060">
    <property type="entry name" value="METABOTROPIC GLUTAMATE RECEPTOR"/>
    <property type="match status" value="1"/>
</dbReference>
<dbReference type="Gene3D" id="3.40.50.2300">
    <property type="match status" value="2"/>
</dbReference>
<dbReference type="OrthoDB" id="425344at2759"/>
<gene>
    <name evidence="2" type="ORF">LSTR_LSTR015871</name>
</gene>
<dbReference type="InterPro" id="IPR028082">
    <property type="entry name" value="Peripla_BP_I"/>
</dbReference>
<dbReference type="SUPFAM" id="SSF53822">
    <property type="entry name" value="Periplasmic binding protein-like I"/>
    <property type="match status" value="1"/>
</dbReference>
<keyword evidence="1" id="KW-0325">Glycoprotein</keyword>
<dbReference type="EMBL" id="QKKF02006442">
    <property type="protein sequence ID" value="RZF46344.1"/>
    <property type="molecule type" value="Genomic_DNA"/>
</dbReference>
<sequence>MWAGLSGDKFHFAANGDGPARYNIIHFKQISPGNFHWVNVGQYINGELHLDMPAIQFKLAEPMLPESVCSLPCEWGFFIINCIWANGWVGLRYCGTRVATRDWSLVTRRTKPNLIAGKAKETVGELYASTSSRFHKRQA</sequence>